<feature type="domain" description="Inner membrane protein YgaP-like transmembrane" evidence="2">
    <location>
        <begin position="2"/>
        <end position="61"/>
    </location>
</feature>
<dbReference type="RefSeq" id="WP_119629052.1">
    <property type="nucleotide sequence ID" value="NZ_AP017928.1"/>
</dbReference>
<dbReference type="KEGG" id="mmai:sS8_1488"/>
<keyword evidence="1" id="KW-1133">Transmembrane helix</keyword>
<keyword evidence="1" id="KW-0812">Transmembrane</keyword>
<evidence type="ECO:0000259" key="2">
    <source>
        <dbReference type="Pfam" id="PF11127"/>
    </source>
</evidence>
<dbReference type="AlphaFoldDB" id="A0A250KPC5"/>
<dbReference type="InterPro" id="IPR021309">
    <property type="entry name" value="YgaP-like_TM"/>
</dbReference>
<dbReference type="Gene3D" id="6.10.140.1340">
    <property type="match status" value="1"/>
</dbReference>
<dbReference type="Pfam" id="PF11127">
    <property type="entry name" value="YgaP-like_TM"/>
    <property type="match status" value="1"/>
</dbReference>
<name>A0A250KPC5_9GAMM</name>
<evidence type="ECO:0000313" key="3">
    <source>
        <dbReference type="EMBL" id="BBA33448.1"/>
    </source>
</evidence>
<accession>A0A250KPC5</accession>
<keyword evidence="4" id="KW-1185">Reference proteome</keyword>
<dbReference type="EMBL" id="AP017928">
    <property type="protein sequence ID" value="BBA33448.1"/>
    <property type="molecule type" value="Genomic_DNA"/>
</dbReference>
<dbReference type="OrthoDB" id="9799383at2"/>
<evidence type="ECO:0000313" key="4">
    <source>
        <dbReference type="Proteomes" id="UP000266313"/>
    </source>
</evidence>
<keyword evidence="1" id="KW-0472">Membrane</keyword>
<keyword evidence="3" id="KW-0808">Transferase</keyword>
<organism evidence="3 4">
    <name type="scientific">Methylocaldum marinum</name>
    <dbReference type="NCBI Taxonomy" id="1432792"/>
    <lineage>
        <taxon>Bacteria</taxon>
        <taxon>Pseudomonadati</taxon>
        <taxon>Pseudomonadota</taxon>
        <taxon>Gammaproteobacteria</taxon>
        <taxon>Methylococcales</taxon>
        <taxon>Methylococcaceae</taxon>
        <taxon>Methylocaldum</taxon>
    </lineage>
</organism>
<reference evidence="3 4" key="1">
    <citation type="submission" date="2016-12" db="EMBL/GenBank/DDBJ databases">
        <title>Genome sequencing of Methylocaldum marinum.</title>
        <authorList>
            <person name="Takeuchi M."/>
            <person name="Kamagata Y."/>
            <person name="Hiraoka S."/>
            <person name="Oshima K."/>
            <person name="Hattori M."/>
            <person name="Iwasaki W."/>
        </authorList>
    </citation>
    <scope>NUCLEOTIDE SEQUENCE [LARGE SCALE GENOMIC DNA]</scope>
    <source>
        <strain evidence="3 4">S8</strain>
    </source>
</reference>
<gene>
    <name evidence="3" type="ORF">sS8_1488</name>
</gene>
<protein>
    <submittedName>
        <fullName evidence="3">Thiosulfate sulfurtransferase</fullName>
    </submittedName>
</protein>
<evidence type="ECO:0000256" key="1">
    <source>
        <dbReference type="SAM" id="Phobius"/>
    </source>
</evidence>
<dbReference type="GO" id="GO:0016740">
    <property type="term" value="F:transferase activity"/>
    <property type="evidence" value="ECO:0007669"/>
    <property type="project" value="UniProtKB-KW"/>
</dbReference>
<sequence>MTTHRLVRIFAGFFVLLSLALGAEASPVYVNKNWLWFTAFVGANLFQSGFTRFCPLEIILQKLGFKES</sequence>
<proteinExistence type="predicted"/>
<dbReference type="Proteomes" id="UP000266313">
    <property type="component" value="Chromosome"/>
</dbReference>
<feature type="transmembrane region" description="Helical" evidence="1">
    <location>
        <begin position="35"/>
        <end position="60"/>
    </location>
</feature>